<keyword evidence="11 22" id="KW-0547">Nucleotide-binding</keyword>
<name>A0A2U2CG01_9RHOB</name>
<evidence type="ECO:0000256" key="1">
    <source>
        <dbReference type="ARBA" id="ARBA00004429"/>
    </source>
</evidence>
<dbReference type="AlphaFoldDB" id="A0A2U2CG01"/>
<feature type="binding site" evidence="22">
    <location>
        <begin position="106"/>
        <end position="107"/>
    </location>
    <ligand>
        <name>ATP</name>
        <dbReference type="ChEBI" id="CHEBI:30616"/>
    </ligand>
</feature>
<dbReference type="GO" id="GO:0006654">
    <property type="term" value="P:phosphatidic acid biosynthetic process"/>
    <property type="evidence" value="ECO:0007669"/>
    <property type="project" value="InterPro"/>
</dbReference>
<dbReference type="OrthoDB" id="9796011at2"/>
<dbReference type="InterPro" id="IPR036945">
    <property type="entry name" value="DAGK_sf"/>
</dbReference>
<keyword evidence="16 24" id="KW-0443">Lipid metabolism</keyword>
<keyword evidence="26" id="KW-1185">Reference proteome</keyword>
<keyword evidence="8 24" id="KW-0808">Transferase</keyword>
<dbReference type="PANTHER" id="PTHR34299:SF1">
    <property type="entry name" value="DIACYLGLYCEROL KINASE"/>
    <property type="match status" value="1"/>
</dbReference>
<keyword evidence="9 24" id="KW-0812">Transmembrane</keyword>
<keyword evidence="18" id="KW-0594">Phospholipid biosynthesis</keyword>
<feature type="binding site" evidence="21">
    <location>
        <position position="81"/>
    </location>
    <ligand>
        <name>substrate</name>
    </ligand>
</feature>
<evidence type="ECO:0000313" key="25">
    <source>
        <dbReference type="EMBL" id="PWE30761.1"/>
    </source>
</evidence>
<dbReference type="GeneID" id="94363868"/>
<feature type="binding site" evidence="22">
    <location>
        <position position="88"/>
    </location>
    <ligand>
        <name>ATP</name>
        <dbReference type="ChEBI" id="CHEBI:30616"/>
    </ligand>
</feature>
<feature type="binding site" evidence="21">
    <location>
        <begin position="42"/>
        <end position="46"/>
    </location>
    <ligand>
        <name>substrate</name>
    </ligand>
</feature>
<dbReference type="EC" id="2.7.1.107" evidence="3 24"/>
<feature type="binding site" evidence="23">
    <location>
        <position position="40"/>
    </location>
    <ligand>
        <name>a divalent metal cation</name>
        <dbReference type="ChEBI" id="CHEBI:60240"/>
    </ligand>
</feature>
<evidence type="ECO:0000256" key="8">
    <source>
        <dbReference type="ARBA" id="ARBA00022679"/>
    </source>
</evidence>
<dbReference type="GO" id="GO:0005524">
    <property type="term" value="F:ATP binding"/>
    <property type="evidence" value="ECO:0007669"/>
    <property type="project" value="UniProtKB-KW"/>
</dbReference>
<evidence type="ECO:0000256" key="10">
    <source>
        <dbReference type="ARBA" id="ARBA00022723"/>
    </source>
</evidence>
<feature type="binding site" evidence="21">
    <location>
        <position position="110"/>
    </location>
    <ligand>
        <name>substrate</name>
    </ligand>
</feature>
<evidence type="ECO:0000256" key="14">
    <source>
        <dbReference type="ARBA" id="ARBA00022842"/>
    </source>
</evidence>
<dbReference type="GO" id="GO:0005886">
    <property type="term" value="C:plasma membrane"/>
    <property type="evidence" value="ECO:0007669"/>
    <property type="project" value="UniProtKB-SubCell"/>
</dbReference>
<evidence type="ECO:0000256" key="20">
    <source>
        <dbReference type="PIRSR" id="PIRSR600829-1"/>
    </source>
</evidence>
<keyword evidence="17 24" id="KW-0472">Membrane</keyword>
<evidence type="ECO:0000313" key="26">
    <source>
        <dbReference type="Proteomes" id="UP000244940"/>
    </source>
</evidence>
<evidence type="ECO:0000256" key="19">
    <source>
        <dbReference type="ARBA" id="ARBA00023264"/>
    </source>
</evidence>
<evidence type="ECO:0000256" key="7">
    <source>
        <dbReference type="ARBA" id="ARBA00022519"/>
    </source>
</evidence>
<accession>A0A2U2CG01</accession>
<evidence type="ECO:0000256" key="11">
    <source>
        <dbReference type="ARBA" id="ARBA00022741"/>
    </source>
</evidence>
<dbReference type="InterPro" id="IPR000829">
    <property type="entry name" value="DAGK"/>
</dbReference>
<dbReference type="PANTHER" id="PTHR34299">
    <property type="entry name" value="DIACYLGLYCEROL KINASE"/>
    <property type="match status" value="1"/>
</dbReference>
<proteinExistence type="inferred from homology"/>
<reference evidence="25 26" key="1">
    <citation type="submission" date="2018-05" db="EMBL/GenBank/DDBJ databases">
        <title>Pararhodobacter marina sp. nov., isolated from deep-sea water of the Indian Ocean.</title>
        <authorList>
            <person name="Lai Q.Sr."/>
            <person name="Liu X."/>
            <person name="Shao Z."/>
        </authorList>
    </citation>
    <scope>NUCLEOTIDE SEQUENCE [LARGE SCALE GENOMIC DNA]</scope>
    <source>
        <strain evidence="25 26">CIC4N-9</strain>
    </source>
</reference>
<feature type="transmembrane region" description="Helical" evidence="24">
    <location>
        <begin position="42"/>
        <end position="59"/>
    </location>
</feature>
<dbReference type="RefSeq" id="WP_109531839.1">
    <property type="nucleotide sequence ID" value="NZ_QEYD01000002.1"/>
</dbReference>
<feature type="binding site" evidence="22">
    <location>
        <position position="40"/>
    </location>
    <ligand>
        <name>ATP</name>
        <dbReference type="ChEBI" id="CHEBI:30616"/>
    </ligand>
</feature>
<evidence type="ECO:0000256" key="3">
    <source>
        <dbReference type="ARBA" id="ARBA00012133"/>
    </source>
</evidence>
<evidence type="ECO:0000256" key="12">
    <source>
        <dbReference type="ARBA" id="ARBA00022777"/>
    </source>
</evidence>
<comment type="function">
    <text evidence="24">Catalyzes the ATP-dependent phosphorylation of sn-l,2-diacylglycerol (DAG) to phosphatidic acid. Involved in the recycling of diacylglycerol produced as a by-product during membrane-derived oligosaccharide (MDO) biosynthesis.</text>
</comment>
<dbReference type="GO" id="GO:0004143">
    <property type="term" value="F:ATP-dependent diacylglycerol kinase activity"/>
    <property type="evidence" value="ECO:0007669"/>
    <property type="project" value="UniProtKB-EC"/>
</dbReference>
<feature type="binding site" evidence="22">
    <location>
        <position position="29"/>
    </location>
    <ligand>
        <name>ATP</name>
        <dbReference type="ChEBI" id="CHEBI:30616"/>
    </ligand>
</feature>
<keyword evidence="10 23" id="KW-0479">Metal-binding</keyword>
<evidence type="ECO:0000256" key="23">
    <source>
        <dbReference type="PIRSR" id="PIRSR600829-4"/>
    </source>
</evidence>
<evidence type="ECO:0000256" key="9">
    <source>
        <dbReference type="ARBA" id="ARBA00022692"/>
    </source>
</evidence>
<sequence length="132" mass="13959">MTIHAGEPRNPTIEPPRGGVLHVVDAARYSAAGSRRLFRETAARLELAAGIGIALAYLWTGAALWHWVVSAFLLALVLAAEALNTAIEVLCDRVSPEWSQAAKDAKDLGSLAVALLLMATGGFVLLVLFGLI</sequence>
<dbReference type="GO" id="GO:0046872">
    <property type="term" value="F:metal ion binding"/>
    <property type="evidence" value="ECO:0007669"/>
    <property type="project" value="UniProtKB-KW"/>
</dbReference>
<keyword evidence="5" id="KW-1003">Cell membrane</keyword>
<dbReference type="Pfam" id="PF01219">
    <property type="entry name" value="DAGK_prokar"/>
    <property type="match status" value="1"/>
</dbReference>
<comment type="subcellular location">
    <subcellularLocation>
        <location evidence="1 24">Cell inner membrane</location>
        <topology evidence="1 24">Multi-pass membrane protein</topology>
    </subcellularLocation>
</comment>
<evidence type="ECO:0000256" key="4">
    <source>
        <dbReference type="ARBA" id="ARBA00017575"/>
    </source>
</evidence>
<keyword evidence="15 24" id="KW-1133">Transmembrane helix</keyword>
<dbReference type="InterPro" id="IPR033718">
    <property type="entry name" value="DAGK_prok"/>
</dbReference>
<feature type="transmembrane region" description="Helical" evidence="24">
    <location>
        <begin position="108"/>
        <end position="131"/>
    </location>
</feature>
<feature type="binding site" evidence="23">
    <location>
        <position position="88"/>
    </location>
    <ligand>
        <name>a divalent metal cation</name>
        <dbReference type="ChEBI" id="CHEBI:60240"/>
    </ligand>
</feature>
<comment type="similarity">
    <text evidence="2 24">Belongs to the bacterial diacylglycerol kinase family.</text>
</comment>
<evidence type="ECO:0000256" key="16">
    <source>
        <dbReference type="ARBA" id="ARBA00023098"/>
    </source>
</evidence>
<keyword evidence="13 22" id="KW-0067">ATP-binding</keyword>
<protein>
    <recommendedName>
        <fullName evidence="4 24">Diacylglycerol kinase</fullName>
        <ecNumber evidence="3 24">2.7.1.107</ecNumber>
    </recommendedName>
</protein>
<dbReference type="Gene3D" id="1.10.287.3610">
    <property type="match status" value="1"/>
</dbReference>
<dbReference type="Proteomes" id="UP000244940">
    <property type="component" value="Unassembled WGS sequence"/>
</dbReference>
<keyword evidence="7 24" id="KW-0997">Cell inner membrane</keyword>
<comment type="cofactor">
    <cofactor evidence="23">
        <name>Mg(2+)</name>
        <dbReference type="ChEBI" id="CHEBI:18420"/>
    </cofactor>
    <text evidence="23">Mn(2+), Zn(2+), Cd(2+) and Co(2+) support activity to lesser extents.</text>
</comment>
<evidence type="ECO:0000256" key="21">
    <source>
        <dbReference type="PIRSR" id="PIRSR600829-2"/>
    </source>
</evidence>
<keyword evidence="6" id="KW-0444">Lipid biosynthesis</keyword>
<gene>
    <name evidence="25" type="ORF">C4N9_03105</name>
</gene>
<evidence type="ECO:0000256" key="17">
    <source>
        <dbReference type="ARBA" id="ARBA00023136"/>
    </source>
</evidence>
<evidence type="ECO:0000256" key="15">
    <source>
        <dbReference type="ARBA" id="ARBA00022989"/>
    </source>
</evidence>
<organism evidence="25 26">
    <name type="scientific">Pararhodobacter marinus</name>
    <dbReference type="NCBI Taxonomy" id="2184063"/>
    <lineage>
        <taxon>Bacteria</taxon>
        <taxon>Pseudomonadati</taxon>
        <taxon>Pseudomonadota</taxon>
        <taxon>Alphaproteobacteria</taxon>
        <taxon>Rhodobacterales</taxon>
        <taxon>Paracoccaceae</taxon>
        <taxon>Pararhodobacter</taxon>
    </lineage>
</organism>
<keyword evidence="14 23" id="KW-0460">Magnesium</keyword>
<comment type="catalytic activity">
    <reaction evidence="24">
        <text>a 1,2-diacyl-sn-glycerol + ATP = a 1,2-diacyl-sn-glycero-3-phosphate + ADP + H(+)</text>
        <dbReference type="Rhea" id="RHEA:10272"/>
        <dbReference type="ChEBI" id="CHEBI:15378"/>
        <dbReference type="ChEBI" id="CHEBI:17815"/>
        <dbReference type="ChEBI" id="CHEBI:30616"/>
        <dbReference type="ChEBI" id="CHEBI:58608"/>
        <dbReference type="ChEBI" id="CHEBI:456216"/>
        <dbReference type="EC" id="2.7.1.107"/>
    </reaction>
</comment>
<evidence type="ECO:0000256" key="22">
    <source>
        <dbReference type="PIRSR" id="PIRSR600829-3"/>
    </source>
</evidence>
<feature type="active site" description="Proton acceptor" evidence="20">
    <location>
        <position position="81"/>
    </location>
</feature>
<comment type="caution">
    <text evidence="24">Lacks conserved residue(s) required for the propagation of feature annotation.</text>
</comment>
<evidence type="ECO:0000256" key="6">
    <source>
        <dbReference type="ARBA" id="ARBA00022516"/>
    </source>
</evidence>
<evidence type="ECO:0000256" key="24">
    <source>
        <dbReference type="RuleBase" id="RU363065"/>
    </source>
</evidence>
<dbReference type="CDD" id="cd14264">
    <property type="entry name" value="DAGK_IM"/>
    <property type="match status" value="1"/>
</dbReference>
<keyword evidence="19 24" id="KW-1208">Phospholipid metabolism</keyword>
<evidence type="ECO:0000256" key="2">
    <source>
        <dbReference type="ARBA" id="ARBA00005967"/>
    </source>
</evidence>
<evidence type="ECO:0000256" key="18">
    <source>
        <dbReference type="ARBA" id="ARBA00023209"/>
    </source>
</evidence>
<evidence type="ECO:0000256" key="13">
    <source>
        <dbReference type="ARBA" id="ARBA00022840"/>
    </source>
</evidence>
<dbReference type="EMBL" id="QEYD01000002">
    <property type="protein sequence ID" value="PWE30761.1"/>
    <property type="molecule type" value="Genomic_DNA"/>
</dbReference>
<comment type="caution">
    <text evidence="25">The sequence shown here is derived from an EMBL/GenBank/DDBJ whole genome shotgun (WGS) entry which is preliminary data.</text>
</comment>
<keyword evidence="12 24" id="KW-0418">Kinase</keyword>
<evidence type="ECO:0000256" key="5">
    <source>
        <dbReference type="ARBA" id="ARBA00022475"/>
    </source>
</evidence>